<evidence type="ECO:0000259" key="7">
    <source>
        <dbReference type="Pfam" id="PF25967"/>
    </source>
</evidence>
<protein>
    <submittedName>
        <fullName evidence="8">Efflux transporter periplasmic adaptor subunit</fullName>
    </submittedName>
</protein>
<dbReference type="Gene3D" id="2.40.50.100">
    <property type="match status" value="1"/>
</dbReference>
<dbReference type="Proteomes" id="UP000217994">
    <property type="component" value="Unassembled WGS sequence"/>
</dbReference>
<evidence type="ECO:0000313" key="8">
    <source>
        <dbReference type="EMBL" id="PCE30482.1"/>
    </source>
</evidence>
<dbReference type="PROSITE" id="PS51257">
    <property type="entry name" value="PROKAR_LIPOPROTEIN"/>
    <property type="match status" value="1"/>
</dbReference>
<dbReference type="InterPro" id="IPR058625">
    <property type="entry name" value="MdtA-like_BSH"/>
</dbReference>
<dbReference type="InterPro" id="IPR058627">
    <property type="entry name" value="MdtA-like_C"/>
</dbReference>
<dbReference type="Pfam" id="PF25917">
    <property type="entry name" value="BSH_RND"/>
    <property type="match status" value="1"/>
</dbReference>
<organism evidence="8 9">
    <name type="scientific">Burkholderia ubonensis subsp. mesacidophila</name>
    <dbReference type="NCBI Taxonomy" id="265293"/>
    <lineage>
        <taxon>Bacteria</taxon>
        <taxon>Pseudomonadati</taxon>
        <taxon>Pseudomonadota</taxon>
        <taxon>Betaproteobacteria</taxon>
        <taxon>Burkholderiales</taxon>
        <taxon>Burkholderiaceae</taxon>
        <taxon>Burkholderia</taxon>
        <taxon>Burkholderia cepacia complex</taxon>
    </lineage>
</organism>
<dbReference type="SUPFAM" id="SSF111369">
    <property type="entry name" value="HlyD-like secretion proteins"/>
    <property type="match status" value="1"/>
</dbReference>
<evidence type="ECO:0000259" key="6">
    <source>
        <dbReference type="Pfam" id="PF25944"/>
    </source>
</evidence>
<dbReference type="Pfam" id="PF25967">
    <property type="entry name" value="RND-MFP_C"/>
    <property type="match status" value="1"/>
</dbReference>
<dbReference type="GO" id="GO:0046677">
    <property type="term" value="P:response to antibiotic"/>
    <property type="evidence" value="ECO:0007669"/>
    <property type="project" value="TreeGrafter"/>
</dbReference>
<dbReference type="InterPro" id="IPR006143">
    <property type="entry name" value="RND_pump_MFP"/>
</dbReference>
<feature type="domain" description="Multidrug resistance protein MdtA-like barrel-sandwich hybrid" evidence="5">
    <location>
        <begin position="61"/>
        <end position="203"/>
    </location>
</feature>
<evidence type="ECO:0000259" key="5">
    <source>
        <dbReference type="Pfam" id="PF25917"/>
    </source>
</evidence>
<dbReference type="GO" id="GO:0005886">
    <property type="term" value="C:plasma membrane"/>
    <property type="evidence" value="ECO:0007669"/>
    <property type="project" value="TreeGrafter"/>
</dbReference>
<feature type="domain" description="Multidrug resistance protein MdtA-like alpha-helical hairpin" evidence="4">
    <location>
        <begin position="103"/>
        <end position="170"/>
    </location>
</feature>
<dbReference type="Pfam" id="PF25944">
    <property type="entry name" value="Beta-barrel_RND"/>
    <property type="match status" value="1"/>
</dbReference>
<dbReference type="GO" id="GO:0030313">
    <property type="term" value="C:cell envelope"/>
    <property type="evidence" value="ECO:0007669"/>
    <property type="project" value="UniProtKB-SubCell"/>
</dbReference>
<dbReference type="AlphaFoldDB" id="A0A2A4FCR9"/>
<feature type="chain" id="PRO_5012110505" evidence="3">
    <location>
        <begin position="31"/>
        <end position="386"/>
    </location>
</feature>
<dbReference type="Gene3D" id="2.40.30.170">
    <property type="match status" value="1"/>
</dbReference>
<comment type="subcellular location">
    <subcellularLocation>
        <location evidence="1">Cell envelope</location>
    </subcellularLocation>
</comment>
<keyword evidence="3" id="KW-0732">Signal</keyword>
<feature type="signal peptide" evidence="3">
    <location>
        <begin position="1"/>
        <end position="30"/>
    </location>
</feature>
<dbReference type="PANTHER" id="PTHR30158:SF3">
    <property type="entry name" value="MULTIDRUG EFFLUX PUMP SUBUNIT ACRA-RELATED"/>
    <property type="match status" value="1"/>
</dbReference>
<dbReference type="InterPro" id="IPR058626">
    <property type="entry name" value="MdtA-like_b-barrel"/>
</dbReference>
<dbReference type="PANTHER" id="PTHR30158">
    <property type="entry name" value="ACRA/E-RELATED COMPONENT OF DRUG EFFLUX TRANSPORTER"/>
    <property type="match status" value="1"/>
</dbReference>
<dbReference type="GO" id="GO:0022857">
    <property type="term" value="F:transmembrane transporter activity"/>
    <property type="evidence" value="ECO:0007669"/>
    <property type="project" value="InterPro"/>
</dbReference>
<accession>A0A2A4FCR9</accession>
<dbReference type="RefSeq" id="WP_084910366.1">
    <property type="nucleotide sequence ID" value="NZ_CP020739.1"/>
</dbReference>
<dbReference type="FunFam" id="2.40.420.20:FF:000001">
    <property type="entry name" value="Efflux RND transporter periplasmic adaptor subunit"/>
    <property type="match status" value="1"/>
</dbReference>
<dbReference type="GeneID" id="69006577"/>
<evidence type="ECO:0000256" key="3">
    <source>
        <dbReference type="SAM" id="SignalP"/>
    </source>
</evidence>
<comment type="caution">
    <text evidence="8">The sequence shown here is derived from an EMBL/GenBank/DDBJ whole genome shotgun (WGS) entry which is preliminary data.</text>
</comment>
<dbReference type="InterPro" id="IPR058624">
    <property type="entry name" value="MdtA-like_HH"/>
</dbReference>
<evidence type="ECO:0000256" key="2">
    <source>
        <dbReference type="ARBA" id="ARBA00009477"/>
    </source>
</evidence>
<dbReference type="NCBIfam" id="TIGR01730">
    <property type="entry name" value="RND_mfp"/>
    <property type="match status" value="1"/>
</dbReference>
<evidence type="ECO:0000256" key="1">
    <source>
        <dbReference type="ARBA" id="ARBA00004196"/>
    </source>
</evidence>
<dbReference type="Gene3D" id="2.40.420.20">
    <property type="match status" value="1"/>
</dbReference>
<comment type="similarity">
    <text evidence="2">Belongs to the membrane fusion protein (MFP) (TC 8.A.1) family.</text>
</comment>
<dbReference type="EMBL" id="MTZU01000061">
    <property type="protein sequence ID" value="PCE30482.1"/>
    <property type="molecule type" value="Genomic_DNA"/>
</dbReference>
<dbReference type="Pfam" id="PF25876">
    <property type="entry name" value="HH_MFP_RND"/>
    <property type="match status" value="1"/>
</dbReference>
<dbReference type="Gene3D" id="1.10.287.470">
    <property type="entry name" value="Helix hairpin bin"/>
    <property type="match status" value="1"/>
</dbReference>
<proteinExistence type="inferred from homology"/>
<evidence type="ECO:0000259" key="4">
    <source>
        <dbReference type="Pfam" id="PF25876"/>
    </source>
</evidence>
<evidence type="ECO:0000313" key="9">
    <source>
        <dbReference type="Proteomes" id="UP000217994"/>
    </source>
</evidence>
<feature type="domain" description="Multidrug resistance protein MdtA-like beta-barrel" evidence="6">
    <location>
        <begin position="209"/>
        <end position="295"/>
    </location>
</feature>
<gene>
    <name evidence="8" type="ORF">BZL54_20605</name>
</gene>
<name>A0A2A4FCR9_9BURK</name>
<feature type="domain" description="Multidrug resistance protein MdtA-like C-terminal permuted SH3" evidence="7">
    <location>
        <begin position="302"/>
        <end position="362"/>
    </location>
</feature>
<sequence>MKNEKLCRYGGVYALAAALLAGCGKSDAPAAPPAIPVAAMTVAPAPLKLTEDLPGRIAAVRIAEIRPQVSGIVLHRMFEQGTEVHAGQPLFQINPAPFKADMDTAAAALQRADAALERAKVQTARLKPLVEVDAISRQVYDDSVSQRDQAAADVAQARATLARRQLDLKFATVEAPITGRIDQALVTEGALVSSTDTVPMARIQQIDQVYVDVRQPASSLQHLRDTLASQDGGKSSAGLPVEVLRDDGTAYDVKGRMLFSGVNVDAGTGDVLVRVLVDNSKRLLLPGMYVRARIPRANYASALTVPQQAVVRADGKPQVWVLDAKNQVHLKPVELGEQTGRSYRIKSGLQAGQKVVVEGMERLTDGAPVAASAWKSPVAAAATAAR</sequence>
<reference evidence="8 9" key="1">
    <citation type="submission" date="2017-01" db="EMBL/GenBank/DDBJ databases">
        <title>Whole-Genome Shotgun Sequencing of Two beta-Proteobacterial Species in Search of the Bulgecin Biosynthetic Cluster.</title>
        <authorList>
            <person name="Horsman M.E."/>
            <person name="Marous D.R."/>
            <person name="Li R."/>
            <person name="Oliver R.A."/>
            <person name="Byun B."/>
            <person name="Emrich S.J."/>
            <person name="Boggess B."/>
            <person name="Townsend C.A."/>
            <person name="Mobashery S."/>
        </authorList>
    </citation>
    <scope>NUCLEOTIDE SEQUENCE [LARGE SCALE GENOMIC DNA]</scope>
    <source>
        <strain evidence="8 9">ATCC 31433</strain>
    </source>
</reference>